<dbReference type="GeneID" id="42858229"/>
<dbReference type="InterPro" id="IPR032466">
    <property type="entry name" value="Metal_Hydrolase"/>
</dbReference>
<evidence type="ECO:0000256" key="6">
    <source>
        <dbReference type="ARBA" id="ARBA00022833"/>
    </source>
</evidence>
<evidence type="ECO:0000256" key="2">
    <source>
        <dbReference type="ARBA" id="ARBA00008829"/>
    </source>
</evidence>
<dbReference type="Gene3D" id="3.20.20.140">
    <property type="entry name" value="Metal-dependent hydrolases"/>
    <property type="match status" value="1"/>
</dbReference>
<gene>
    <name evidence="8" type="ORF">TQ39_16940</name>
</gene>
<comment type="caution">
    <text evidence="8">The sequence shown here is derived from an EMBL/GenBank/DDBJ whole genome shotgun (WGS) entry which is preliminary data.</text>
</comment>
<accession>A0A0D8IVV8</accession>
<protein>
    <submittedName>
        <fullName evidence="8">Allantoinase</fullName>
    </submittedName>
</protein>
<evidence type="ECO:0000256" key="5">
    <source>
        <dbReference type="ARBA" id="ARBA00022801"/>
    </source>
</evidence>
<dbReference type="Pfam" id="PF01979">
    <property type="entry name" value="Amidohydro_1"/>
    <property type="match status" value="1"/>
</dbReference>
<dbReference type="SUPFAM" id="SSF51338">
    <property type="entry name" value="Composite domain of metallo-dependent hydrolases"/>
    <property type="match status" value="1"/>
</dbReference>
<dbReference type="InterPro" id="IPR006680">
    <property type="entry name" value="Amidohydro-rel"/>
</dbReference>
<sequence>MLFEKKLFTGAKLVLPDRVLEASLATRAGVIEGILQPGVKLPGYEEIDVTGKILFPGLVDPHVHMWDPSPLNYREDWVCGSQCAASGGITTIVDMPLSVPPVVDHEGFVLKRNVAEQASCVDFAFWGGLTPGCVDSLAELDALGCVAYKGFMSFANPDYPQITDGYLVRGMRNAAAFGGLIGVHAENAEIADFGSREMAARLGADPTLHDEARPWWAELEAIQRAVLLARVTGARLYICHMTITQGAAFLKKAKSDGVDVTVETCPHYLLFDKTILREKGPYAKCNPPMRSRENVDALWEYVFDGTIDTLGSDHGPYADEEKVKHGNFFKEYSGFGGYDAMLAGMLTEGVHKRGLPLERLAALTSGNPARVMGLAPRKGSLLPGTDADIAVVDLDAEWVFDGTKSLSKTKSSHNIYHGSHLKGKVEQTWVRGELIYDHGTIKAARGYGRFVAKQK</sequence>
<dbReference type="GO" id="GO:0006145">
    <property type="term" value="P:purine nucleobase catabolic process"/>
    <property type="evidence" value="ECO:0007669"/>
    <property type="project" value="TreeGrafter"/>
</dbReference>
<dbReference type="EMBL" id="JXXK01000035">
    <property type="protein sequence ID" value="KJF38629.1"/>
    <property type="molecule type" value="Genomic_DNA"/>
</dbReference>
<dbReference type="PATRIC" id="fig|1550024.3.peg.3862"/>
<dbReference type="InterPro" id="IPR017593">
    <property type="entry name" value="Allantoinase"/>
</dbReference>
<evidence type="ECO:0000259" key="7">
    <source>
        <dbReference type="Pfam" id="PF01979"/>
    </source>
</evidence>
<evidence type="ECO:0000256" key="1">
    <source>
        <dbReference type="ARBA" id="ARBA00001947"/>
    </source>
</evidence>
<comment type="subunit">
    <text evidence="3">Homotetramer.</text>
</comment>
<dbReference type="GO" id="GO:0005737">
    <property type="term" value="C:cytoplasm"/>
    <property type="evidence" value="ECO:0007669"/>
    <property type="project" value="TreeGrafter"/>
</dbReference>
<dbReference type="SUPFAM" id="SSF51556">
    <property type="entry name" value="Metallo-dependent hydrolases"/>
    <property type="match status" value="1"/>
</dbReference>
<keyword evidence="4" id="KW-0479">Metal-binding</keyword>
<reference evidence="8" key="1">
    <citation type="submission" date="2015-02" db="EMBL/GenBank/DDBJ databases">
        <title>A novel member of the family Ruminococcaceae isolated from human feces.</title>
        <authorList>
            <person name="Shkoporov A.N."/>
            <person name="Chaplin A.V."/>
            <person name="Motuzova O.V."/>
            <person name="Kafarskaia L.I."/>
            <person name="Khokhlova E.V."/>
            <person name="Efimov B.A."/>
        </authorList>
    </citation>
    <scope>NUCLEOTIDE SEQUENCE [LARGE SCALE GENOMIC DNA]</scope>
    <source>
        <strain evidence="8">585-1</strain>
    </source>
</reference>
<evidence type="ECO:0000256" key="4">
    <source>
        <dbReference type="ARBA" id="ARBA00022723"/>
    </source>
</evidence>
<dbReference type="Gene3D" id="2.30.40.10">
    <property type="entry name" value="Urease, subunit C, domain 1"/>
    <property type="match status" value="1"/>
</dbReference>
<dbReference type="NCBIfam" id="TIGR03178">
    <property type="entry name" value="allantoinase"/>
    <property type="match status" value="1"/>
</dbReference>
<evidence type="ECO:0000256" key="3">
    <source>
        <dbReference type="ARBA" id="ARBA00011881"/>
    </source>
</evidence>
<dbReference type="AlphaFoldDB" id="A0A0D8IVV8"/>
<name>A0A0D8IVV8_9FIRM</name>
<dbReference type="InterPro" id="IPR011059">
    <property type="entry name" value="Metal-dep_hydrolase_composite"/>
</dbReference>
<dbReference type="PANTHER" id="PTHR43668:SF4">
    <property type="entry name" value="ALLANTOINASE"/>
    <property type="match status" value="1"/>
</dbReference>
<dbReference type="GO" id="GO:0004038">
    <property type="term" value="F:allantoinase activity"/>
    <property type="evidence" value="ECO:0007669"/>
    <property type="project" value="InterPro"/>
</dbReference>
<organism evidence="8 9">
    <name type="scientific">Ruthenibacterium lactatiformans</name>
    <dbReference type="NCBI Taxonomy" id="1550024"/>
    <lineage>
        <taxon>Bacteria</taxon>
        <taxon>Bacillati</taxon>
        <taxon>Bacillota</taxon>
        <taxon>Clostridia</taxon>
        <taxon>Eubacteriales</taxon>
        <taxon>Oscillospiraceae</taxon>
        <taxon>Ruthenibacterium</taxon>
    </lineage>
</organism>
<dbReference type="PANTHER" id="PTHR43668">
    <property type="entry name" value="ALLANTOINASE"/>
    <property type="match status" value="1"/>
</dbReference>
<proteinExistence type="inferred from homology"/>
<dbReference type="Proteomes" id="UP000032483">
    <property type="component" value="Unassembled WGS sequence"/>
</dbReference>
<keyword evidence="9" id="KW-1185">Reference proteome</keyword>
<keyword evidence="6" id="KW-0862">Zinc</keyword>
<dbReference type="GO" id="GO:0050897">
    <property type="term" value="F:cobalt ion binding"/>
    <property type="evidence" value="ECO:0007669"/>
    <property type="project" value="InterPro"/>
</dbReference>
<comment type="similarity">
    <text evidence="2">Belongs to the metallo-dependent hydrolases superfamily. Hydantoinase/dihydropyrimidinase family.</text>
</comment>
<keyword evidence="5" id="KW-0378">Hydrolase</keyword>
<dbReference type="GO" id="GO:0000256">
    <property type="term" value="P:allantoin catabolic process"/>
    <property type="evidence" value="ECO:0007669"/>
    <property type="project" value="InterPro"/>
</dbReference>
<evidence type="ECO:0000313" key="8">
    <source>
        <dbReference type="EMBL" id="KJF38629.1"/>
    </source>
</evidence>
<feature type="domain" description="Amidohydrolase-related" evidence="7">
    <location>
        <begin position="53"/>
        <end position="434"/>
    </location>
</feature>
<evidence type="ECO:0000313" key="9">
    <source>
        <dbReference type="Proteomes" id="UP000032483"/>
    </source>
</evidence>
<dbReference type="GO" id="GO:0008270">
    <property type="term" value="F:zinc ion binding"/>
    <property type="evidence" value="ECO:0007669"/>
    <property type="project" value="InterPro"/>
</dbReference>
<comment type="cofactor">
    <cofactor evidence="1">
        <name>Zn(2+)</name>
        <dbReference type="ChEBI" id="CHEBI:29105"/>
    </cofactor>
</comment>
<dbReference type="FunFam" id="3.20.20.140:FF:000174">
    <property type="entry name" value="Dihydropyrimidinase-related protein 2"/>
    <property type="match status" value="1"/>
</dbReference>
<dbReference type="InterPro" id="IPR050138">
    <property type="entry name" value="DHOase/Allantoinase_Hydrolase"/>
</dbReference>
<dbReference type="RefSeq" id="WP_050006399.1">
    <property type="nucleotide sequence ID" value="NZ_DAWBJP010000044.1"/>
</dbReference>